<proteinExistence type="predicted"/>
<organism evidence="1 2">
    <name type="scientific">Dimargaris cristalligena</name>
    <dbReference type="NCBI Taxonomy" id="215637"/>
    <lineage>
        <taxon>Eukaryota</taxon>
        <taxon>Fungi</taxon>
        <taxon>Fungi incertae sedis</taxon>
        <taxon>Zoopagomycota</taxon>
        <taxon>Kickxellomycotina</taxon>
        <taxon>Dimargaritomycetes</taxon>
        <taxon>Dimargaritales</taxon>
        <taxon>Dimargaritaceae</taxon>
        <taxon>Dimargaris</taxon>
    </lineage>
</organism>
<gene>
    <name evidence="1" type="ORF">BJ085DRAFT_41064</name>
</gene>
<dbReference type="PANTHER" id="PTHR46191:SF2">
    <property type="entry name" value="HALOACID DEHALOGENASE-LIKE HYDROLASE DOMAIN-CONTAINING PROTEIN 3"/>
    <property type="match status" value="1"/>
</dbReference>
<dbReference type="PANTHER" id="PTHR46191">
    <property type="match status" value="1"/>
</dbReference>
<dbReference type="GO" id="GO:0005634">
    <property type="term" value="C:nucleus"/>
    <property type="evidence" value="ECO:0007669"/>
    <property type="project" value="TreeGrafter"/>
</dbReference>
<dbReference type="Pfam" id="PF00702">
    <property type="entry name" value="Hydrolase"/>
    <property type="match status" value="1"/>
</dbReference>
<keyword evidence="2" id="KW-1185">Reference proteome</keyword>
<dbReference type="InterPro" id="IPR036412">
    <property type="entry name" value="HAD-like_sf"/>
</dbReference>
<dbReference type="STRING" id="215637.A0A4P9ZZN0"/>
<evidence type="ECO:0000313" key="1">
    <source>
        <dbReference type="EMBL" id="RKP39246.1"/>
    </source>
</evidence>
<dbReference type="AlphaFoldDB" id="A0A4P9ZZN0"/>
<dbReference type="InterPro" id="IPR044924">
    <property type="entry name" value="HAD-SF_hydro_IA_REG-2-like_cap"/>
</dbReference>
<dbReference type="InterPro" id="IPR011949">
    <property type="entry name" value="HAD-SF_hydro_IA_REG-2-like"/>
</dbReference>
<dbReference type="Gene3D" id="1.10.150.720">
    <property type="entry name" value="Haloacid dehalogenase-like hydrolase"/>
    <property type="match status" value="1"/>
</dbReference>
<dbReference type="NCBIfam" id="TIGR02252">
    <property type="entry name" value="DREG-2"/>
    <property type="match status" value="1"/>
</dbReference>
<dbReference type="EMBL" id="ML002287">
    <property type="protein sequence ID" value="RKP39246.1"/>
    <property type="molecule type" value="Genomic_DNA"/>
</dbReference>
<accession>A0A4P9ZZN0</accession>
<name>A0A4P9ZZN0_9FUNG</name>
<dbReference type="GO" id="GO:0016791">
    <property type="term" value="F:phosphatase activity"/>
    <property type="evidence" value="ECO:0007669"/>
    <property type="project" value="UniProtKB-ARBA"/>
</dbReference>
<protein>
    <submittedName>
        <fullName evidence="1">HAD-like domain-containing protein</fullName>
    </submittedName>
</protein>
<dbReference type="Gene3D" id="3.40.50.1000">
    <property type="entry name" value="HAD superfamily/HAD-like"/>
    <property type="match status" value="1"/>
</dbReference>
<dbReference type="InterPro" id="IPR023214">
    <property type="entry name" value="HAD_sf"/>
</dbReference>
<dbReference type="InterPro" id="IPR051828">
    <property type="entry name" value="HAD-like_hydrolase_domain"/>
</dbReference>
<sequence>MEPGLVLRFAQPIRLVTLDAFHTLYTPVGGVGAHYATEIRKLGLPVTNEEVEVAFRKTYHKYTQLYPNYGYNQHMGSKRWWTNLVRDTFKRVGLARKERASNAVFELFATARPYRVFPECQRVLTELKQRNIAVGVVSNSDERTGELIQALGLGQWTDFILVSATFGFEKPAPQIFQEALRLGHSAPENTLHVGDHRENDYLAPKRLAMHSLLLDRRCSNANRTPGVINNLEQIFEYI</sequence>
<evidence type="ECO:0000313" key="2">
    <source>
        <dbReference type="Proteomes" id="UP000268162"/>
    </source>
</evidence>
<dbReference type="Proteomes" id="UP000268162">
    <property type="component" value="Unassembled WGS sequence"/>
</dbReference>
<dbReference type="InterPro" id="IPR006439">
    <property type="entry name" value="HAD-SF_hydro_IA"/>
</dbReference>
<dbReference type="NCBIfam" id="TIGR01549">
    <property type="entry name" value="HAD-SF-IA-v1"/>
    <property type="match status" value="1"/>
</dbReference>
<reference evidence="2" key="1">
    <citation type="journal article" date="2018" name="Nat. Microbiol.">
        <title>Leveraging single-cell genomics to expand the fungal tree of life.</title>
        <authorList>
            <person name="Ahrendt S.R."/>
            <person name="Quandt C.A."/>
            <person name="Ciobanu D."/>
            <person name="Clum A."/>
            <person name="Salamov A."/>
            <person name="Andreopoulos B."/>
            <person name="Cheng J.F."/>
            <person name="Woyke T."/>
            <person name="Pelin A."/>
            <person name="Henrissat B."/>
            <person name="Reynolds N.K."/>
            <person name="Benny G.L."/>
            <person name="Smith M.E."/>
            <person name="James T.Y."/>
            <person name="Grigoriev I.V."/>
        </authorList>
    </citation>
    <scope>NUCLEOTIDE SEQUENCE [LARGE SCALE GENOMIC DNA]</scope>
    <source>
        <strain evidence="2">RSA 468</strain>
    </source>
</reference>
<dbReference type="SUPFAM" id="SSF56784">
    <property type="entry name" value="HAD-like"/>
    <property type="match status" value="1"/>
</dbReference>